<evidence type="ECO:0000313" key="3">
    <source>
        <dbReference type="Proteomes" id="UP000265916"/>
    </source>
</evidence>
<keyword evidence="3" id="KW-1185">Reference proteome</keyword>
<keyword evidence="1" id="KW-1133">Transmembrane helix</keyword>
<gene>
    <name evidence="2" type="ORF">CKF58_00715</name>
</gene>
<evidence type="ECO:0000256" key="1">
    <source>
        <dbReference type="SAM" id="Phobius"/>
    </source>
</evidence>
<protein>
    <submittedName>
        <fullName evidence="2">Uncharacterized protein</fullName>
    </submittedName>
</protein>
<accession>A0A3A1YTW4</accession>
<reference evidence="2 3" key="1">
    <citation type="submission" date="2017-08" db="EMBL/GenBank/DDBJ databases">
        <title>Reclassification of Bisgaard taxon 37 and 44.</title>
        <authorList>
            <person name="Christensen H."/>
        </authorList>
    </citation>
    <scope>NUCLEOTIDE SEQUENCE [LARGE SCALE GENOMIC DNA]</scope>
    <source>
        <strain evidence="2 3">111</strain>
    </source>
</reference>
<feature type="transmembrane region" description="Helical" evidence="1">
    <location>
        <begin position="78"/>
        <end position="103"/>
    </location>
</feature>
<dbReference type="RefSeq" id="WP_119530076.1">
    <property type="nucleotide sequence ID" value="NZ_JBHSSP010000030.1"/>
</dbReference>
<sequence length="104" mass="11442">MVLDRNPLTLDPKVPQHNNEPVMELTHEQAVNNESLTHEFTPSSHGELALESFADIVPAPKRRRIFTRMAKEKIMSGVTRGVGALFGALAILGSIVGFMMVMAE</sequence>
<dbReference type="AlphaFoldDB" id="A0A3A1YTW4"/>
<name>A0A3A1YTW4_9GAMM</name>
<evidence type="ECO:0000313" key="2">
    <source>
        <dbReference type="EMBL" id="RIY40320.1"/>
    </source>
</evidence>
<keyword evidence="1" id="KW-0472">Membrane</keyword>
<dbReference type="OrthoDB" id="5690327at2"/>
<comment type="caution">
    <text evidence="2">The sequence shown here is derived from an EMBL/GenBank/DDBJ whole genome shotgun (WGS) entry which is preliminary data.</text>
</comment>
<organism evidence="2 3">
    <name type="scientific">Psittacicella hinzii</name>
    <dbReference type="NCBI Taxonomy" id="2028575"/>
    <lineage>
        <taxon>Bacteria</taxon>
        <taxon>Pseudomonadati</taxon>
        <taxon>Pseudomonadota</taxon>
        <taxon>Gammaproteobacteria</taxon>
        <taxon>Pasteurellales</taxon>
        <taxon>Psittacicellaceae</taxon>
        <taxon>Psittacicella</taxon>
    </lineage>
</organism>
<dbReference type="Proteomes" id="UP000265916">
    <property type="component" value="Unassembled WGS sequence"/>
</dbReference>
<keyword evidence="1" id="KW-0812">Transmembrane</keyword>
<dbReference type="EMBL" id="NRJG01000012">
    <property type="protein sequence ID" value="RIY40320.1"/>
    <property type="molecule type" value="Genomic_DNA"/>
</dbReference>
<proteinExistence type="predicted"/>